<dbReference type="Gene3D" id="3.20.20.80">
    <property type="entry name" value="Glycosidases"/>
    <property type="match status" value="1"/>
</dbReference>
<dbReference type="Pfam" id="PF00703">
    <property type="entry name" value="Glyco_hydro_2"/>
    <property type="match status" value="1"/>
</dbReference>
<reference evidence="10" key="1">
    <citation type="submission" date="2011-03" db="EMBL/GenBank/DDBJ databases">
        <title>Complete sequence of Sphingobacterium sp. 21.</title>
        <authorList>
            <consortium name="US DOE Joint Genome Institute"/>
            <person name="Lucas S."/>
            <person name="Copeland A."/>
            <person name="Lapidus A."/>
            <person name="Cheng J.-F."/>
            <person name="Goodwin L."/>
            <person name="Pitluck S."/>
            <person name="Davenport K."/>
            <person name="Detter J.C."/>
            <person name="Han C."/>
            <person name="Tapia R."/>
            <person name="Land M."/>
            <person name="Hauser L."/>
            <person name="Kyrpides N."/>
            <person name="Ivanova N."/>
            <person name="Ovchinnikova G."/>
            <person name="Pagani I."/>
            <person name="Siebers A.K."/>
            <person name="Allgaier M."/>
            <person name="Thelen M.P."/>
            <person name="Hugenholtz P."/>
            <person name="Woyke T."/>
        </authorList>
    </citation>
    <scope>NUCLEOTIDE SEQUENCE</scope>
    <source>
        <strain evidence="10">21</strain>
    </source>
</reference>
<feature type="domain" description="Glycoside hydrolase family 2 immunoglobulin-like beta-sandwich" evidence="7">
    <location>
        <begin position="232"/>
        <end position="341"/>
    </location>
</feature>
<dbReference type="SUPFAM" id="SSF51445">
    <property type="entry name" value="(Trans)glycosidases"/>
    <property type="match status" value="1"/>
</dbReference>
<comment type="similarity">
    <text evidence="2">Belongs to the glycosyl hydrolase 2 family.</text>
</comment>
<keyword evidence="6" id="KW-1133">Transmembrane helix</keyword>
<dbReference type="InterPro" id="IPR006103">
    <property type="entry name" value="Glyco_hydro_2_cat"/>
</dbReference>
<dbReference type="AlphaFoldDB" id="F4C6M4"/>
<keyword evidence="4 10" id="KW-0378">Hydrolase</keyword>
<dbReference type="InterPro" id="IPR006104">
    <property type="entry name" value="Glyco_hydro_2_N"/>
</dbReference>
<feature type="transmembrane region" description="Helical" evidence="6">
    <location>
        <begin position="12"/>
        <end position="29"/>
    </location>
</feature>
<evidence type="ECO:0000256" key="3">
    <source>
        <dbReference type="ARBA" id="ARBA00012756"/>
    </source>
</evidence>
<evidence type="ECO:0000313" key="10">
    <source>
        <dbReference type="EMBL" id="ADZ77060.1"/>
    </source>
</evidence>
<keyword evidence="6" id="KW-0472">Membrane</keyword>
<name>F4C6M4_SPHS2</name>
<organism evidence="10">
    <name type="scientific">Sphingobacterium sp. (strain 21)</name>
    <dbReference type="NCBI Taxonomy" id="743722"/>
    <lineage>
        <taxon>Bacteria</taxon>
        <taxon>Pseudomonadati</taxon>
        <taxon>Bacteroidota</taxon>
        <taxon>Sphingobacteriia</taxon>
        <taxon>Sphingobacteriales</taxon>
        <taxon>Sphingobacteriaceae</taxon>
        <taxon>Sphingobacterium</taxon>
    </lineage>
</organism>
<feature type="domain" description="Glycosyl hydrolases family 2 sugar binding" evidence="9">
    <location>
        <begin position="38"/>
        <end position="223"/>
    </location>
</feature>
<dbReference type="STRING" id="743722.Sph21_0478"/>
<proteinExistence type="inferred from homology"/>
<dbReference type="KEGG" id="shg:Sph21_0478"/>
<keyword evidence="6" id="KW-0812">Transmembrane</keyword>
<dbReference type="SUPFAM" id="SSF49785">
    <property type="entry name" value="Galactose-binding domain-like"/>
    <property type="match status" value="1"/>
</dbReference>
<dbReference type="GO" id="GO:0009341">
    <property type="term" value="C:beta-galactosidase complex"/>
    <property type="evidence" value="ECO:0007669"/>
    <property type="project" value="TreeGrafter"/>
</dbReference>
<dbReference type="InterPro" id="IPR050347">
    <property type="entry name" value="Bact_Beta-galactosidase"/>
</dbReference>
<gene>
    <name evidence="10" type="ordered locus">Sph21_0478</name>
</gene>
<evidence type="ECO:0000259" key="7">
    <source>
        <dbReference type="Pfam" id="PF00703"/>
    </source>
</evidence>
<dbReference type="PATRIC" id="fig|743722.3.peg.520"/>
<evidence type="ECO:0000256" key="2">
    <source>
        <dbReference type="ARBA" id="ARBA00007401"/>
    </source>
</evidence>
<protein>
    <recommendedName>
        <fullName evidence="3">beta-galactosidase</fullName>
        <ecNumber evidence="3">3.2.1.23</ecNumber>
    </recommendedName>
</protein>
<dbReference type="OrthoDB" id="9814867at2"/>
<dbReference type="HOGENOM" id="CLU_009735_0_0_10"/>
<dbReference type="Pfam" id="PF02837">
    <property type="entry name" value="Glyco_hydro_2_N"/>
    <property type="match status" value="1"/>
</dbReference>
<evidence type="ECO:0000256" key="1">
    <source>
        <dbReference type="ARBA" id="ARBA00001412"/>
    </source>
</evidence>
<dbReference type="Pfam" id="PF02836">
    <property type="entry name" value="Glyco_hydro_2_C"/>
    <property type="match status" value="1"/>
</dbReference>
<evidence type="ECO:0000256" key="4">
    <source>
        <dbReference type="ARBA" id="ARBA00022801"/>
    </source>
</evidence>
<dbReference type="EMBL" id="CP002584">
    <property type="protein sequence ID" value="ADZ77060.1"/>
    <property type="molecule type" value="Genomic_DNA"/>
</dbReference>
<accession>F4C6M4</accession>
<dbReference type="GO" id="GO:0004565">
    <property type="term" value="F:beta-galactosidase activity"/>
    <property type="evidence" value="ECO:0007669"/>
    <property type="project" value="UniProtKB-EC"/>
</dbReference>
<feature type="domain" description="Glycoside hydrolase family 2 catalytic" evidence="8">
    <location>
        <begin position="344"/>
        <end position="492"/>
    </location>
</feature>
<dbReference type="EC" id="3.2.1.23" evidence="3"/>
<dbReference type="PANTHER" id="PTHR46323">
    <property type="entry name" value="BETA-GALACTOSIDASE"/>
    <property type="match status" value="1"/>
</dbReference>
<evidence type="ECO:0000259" key="9">
    <source>
        <dbReference type="Pfam" id="PF02837"/>
    </source>
</evidence>
<dbReference type="InterPro" id="IPR006102">
    <property type="entry name" value="Ig-like_GH2"/>
</dbReference>
<dbReference type="Gene3D" id="2.60.120.260">
    <property type="entry name" value="Galactose-binding domain-like"/>
    <property type="match status" value="1"/>
</dbReference>
<dbReference type="PANTHER" id="PTHR46323:SF2">
    <property type="entry name" value="BETA-GALACTOSIDASE"/>
    <property type="match status" value="1"/>
</dbReference>
<evidence type="ECO:0000259" key="8">
    <source>
        <dbReference type="Pfam" id="PF02836"/>
    </source>
</evidence>
<evidence type="ECO:0000256" key="6">
    <source>
        <dbReference type="SAM" id="Phobius"/>
    </source>
</evidence>
<dbReference type="InterPro" id="IPR017853">
    <property type="entry name" value="GH"/>
</dbReference>
<dbReference type="eggNOG" id="COG3250">
    <property type="taxonomic scope" value="Bacteria"/>
</dbReference>
<comment type="catalytic activity">
    <reaction evidence="1">
        <text>Hydrolysis of terminal non-reducing beta-D-galactose residues in beta-D-galactosides.</text>
        <dbReference type="EC" id="3.2.1.23"/>
    </reaction>
</comment>
<evidence type="ECO:0000256" key="5">
    <source>
        <dbReference type="ARBA" id="ARBA00023295"/>
    </source>
</evidence>
<sequence length="974" mass="110738">MHQNGQKSLWKYIVSGIFIAFGLPGLLWAEEGPYQLNLAGRWAFQIDQKDEGVQQQWFSKHLTDQITLPGSMNTNGKGDDITLETPWTGSIYDSSFYFNPRLAKYREPGNIKIPFWLTPNKYYVGVAWYQKEIMIPDNWQGKNIRLLLERAHIETQVWIDDQYIGKQHSLVAAHEYDLSTYLKPGKHRISVRIDNRLDVINVGPDSHSVSDHTQGNWNGLIGELALLADDPVYIAQVDVYPDVQKKKAKVVLKLINTTGKVAKGDVRLQAKSFNSKISHETTAVQRVVQVVPGKQVLDTLLLDMGEDMLFWDEFHPALYRLQVSFQGADFRHCKAVEFGMREFKIKGRQFLINGHPVFLRGTVHSAESPLTGYPAMDMASWMKIFKVAKAYGLNHIRFHSWCPPEAAFKAADRVGLYLQPEGPSWPNHGVTIGKGLPIDKYLYEETNSMVAHYGNYASFTMLSAGNEPAGNQVAYLKQFIDYWKAKQDNRRVYTGMSVGGSWPVIPNAEYQVRGGVRGLPWTKLRPESLTDYREGIAAFEVPFVAHEMGQWCAFPNFAAIQKFTGAFKARNFELFQEDLQDQGMADQAHQFLMASGKLQALCYKHEIERALRTPSYAGFQLLGLQDFPGQGTALVGVLDCFWQEKGYIDAKAFARFCNATVPLAKFPKFVYENQEHLQVDIALFHAGEQPLSHPLIQWAIKNDTGEILKKGQLKPERVEIGNGIPIGHLAVPLAGILMASKWTLEVALAGTTFKNDWNFWVYPSKKETMDQPPAVFYTDTLDEKTQQLLLNGAKVFLNAAGKVRKGKEIAMTFQPVFWNTSWFKMRPPHVTGMLIQQESKAFRDFPTAYYSDLQWWEIANNAQVMNMEDFPKDFRPLVQPIDTWFMNRHLALIYEARVGKGKLMVSSADLRPNLIGKPAALQLYRSLTQYMASEAFQPRDEVSLEVVNDIFTKPSRTEFNMYTTDSPDELKPKQ</sequence>
<keyword evidence="5" id="KW-0326">Glycosidase</keyword>
<dbReference type="GO" id="GO:0005990">
    <property type="term" value="P:lactose catabolic process"/>
    <property type="evidence" value="ECO:0007669"/>
    <property type="project" value="TreeGrafter"/>
</dbReference>
<dbReference type="InterPro" id="IPR008979">
    <property type="entry name" value="Galactose-bd-like_sf"/>
</dbReference>